<gene>
    <name evidence="2" type="ORF">S01H1_75409</name>
</gene>
<accession>X0Y0J1</accession>
<sequence>GPVGALGNWTDVWEDNKGDGGESAKEARKFLRQAEAMREKVKKGLGMERKGLAKDLEVGDVVLTAYHGFQPITAVAPSGKYDVRVSFESGRDKAFSTHEYVDVLPAERQENPTPQEMLADHERTWKNVRWDTLEFDEEDAAEMPYTFSVRVPCYVPDDMEDDKAAERRIESAVRHFFAREVTRPTGQRVLPGIQLRPAGVPGVGIHVGLDGYTEVEVTMAFDQDVSDQTLRTIVSLLD</sequence>
<protein>
    <submittedName>
        <fullName evidence="2">Uncharacterized protein</fullName>
    </submittedName>
</protein>
<feature type="region of interest" description="Disordered" evidence="1">
    <location>
        <begin position="1"/>
        <end position="23"/>
    </location>
</feature>
<evidence type="ECO:0000256" key="1">
    <source>
        <dbReference type="SAM" id="MobiDB-lite"/>
    </source>
</evidence>
<comment type="caution">
    <text evidence="2">The sequence shown here is derived from an EMBL/GenBank/DDBJ whole genome shotgun (WGS) entry which is preliminary data.</text>
</comment>
<name>X0Y0J1_9ZZZZ</name>
<dbReference type="AlphaFoldDB" id="X0Y0J1"/>
<feature type="compositionally biased region" description="Basic and acidic residues" evidence="1">
    <location>
        <begin position="14"/>
        <end position="23"/>
    </location>
</feature>
<proteinExistence type="predicted"/>
<organism evidence="2">
    <name type="scientific">marine sediment metagenome</name>
    <dbReference type="NCBI Taxonomy" id="412755"/>
    <lineage>
        <taxon>unclassified sequences</taxon>
        <taxon>metagenomes</taxon>
        <taxon>ecological metagenomes</taxon>
    </lineage>
</organism>
<evidence type="ECO:0000313" key="2">
    <source>
        <dbReference type="EMBL" id="GAG49195.1"/>
    </source>
</evidence>
<feature type="non-terminal residue" evidence="2">
    <location>
        <position position="1"/>
    </location>
</feature>
<dbReference type="EMBL" id="BARS01050521">
    <property type="protein sequence ID" value="GAG49195.1"/>
    <property type="molecule type" value="Genomic_DNA"/>
</dbReference>
<feature type="non-terminal residue" evidence="2">
    <location>
        <position position="238"/>
    </location>
</feature>
<reference evidence="2" key="1">
    <citation type="journal article" date="2014" name="Front. Microbiol.">
        <title>High frequency of phylogenetically diverse reductive dehalogenase-homologous genes in deep subseafloor sedimentary metagenomes.</title>
        <authorList>
            <person name="Kawai M."/>
            <person name="Futagami T."/>
            <person name="Toyoda A."/>
            <person name="Takaki Y."/>
            <person name="Nishi S."/>
            <person name="Hori S."/>
            <person name="Arai W."/>
            <person name="Tsubouchi T."/>
            <person name="Morono Y."/>
            <person name="Uchiyama I."/>
            <person name="Ito T."/>
            <person name="Fujiyama A."/>
            <person name="Inagaki F."/>
            <person name="Takami H."/>
        </authorList>
    </citation>
    <scope>NUCLEOTIDE SEQUENCE</scope>
    <source>
        <strain evidence="2">Expedition CK06-06</strain>
    </source>
</reference>